<reference evidence="6 7" key="1">
    <citation type="journal article" date="2015" name="Genome Announc.">
        <title>Draft Genome Sequence of Burkholderia sp. Strain PML1(12), an Ectomycorrhizosphere-Inhabiting Bacterium with Effective Mineral-Weathering Ability.</title>
        <authorList>
            <person name="Uroz S."/>
            <person name="Oger P."/>
        </authorList>
    </citation>
    <scope>NUCLEOTIDE SEQUENCE [LARGE SCALE GENOMIC DNA]</scope>
    <source>
        <strain evidence="7">PML1(12)</strain>
    </source>
</reference>
<comment type="caution">
    <text evidence="6">The sequence shown here is derived from an EMBL/GenBank/DDBJ whole genome shotgun (WGS) entry which is preliminary data.</text>
</comment>
<keyword evidence="2 4" id="KW-0547">Nucleotide-binding</keyword>
<accession>A0A0J1CPY6</accession>
<dbReference type="RefSeq" id="WP_047895999.1">
    <property type="nucleotide sequence ID" value="NZ_AEJF01000180.1"/>
</dbReference>
<dbReference type="Proteomes" id="UP000035963">
    <property type="component" value="Unassembled WGS sequence"/>
</dbReference>
<dbReference type="PATRIC" id="fig|908627.4.peg.6884"/>
<evidence type="ECO:0000256" key="1">
    <source>
        <dbReference type="ARBA" id="ARBA00022598"/>
    </source>
</evidence>
<dbReference type="PANTHER" id="PTHR43585:SF2">
    <property type="entry name" value="ATP-GRASP ENZYME FSQD"/>
    <property type="match status" value="1"/>
</dbReference>
<dbReference type="PROSITE" id="PS50975">
    <property type="entry name" value="ATP_GRASP"/>
    <property type="match status" value="1"/>
</dbReference>
<keyword evidence="3 4" id="KW-0067">ATP-binding</keyword>
<evidence type="ECO:0000256" key="2">
    <source>
        <dbReference type="ARBA" id="ARBA00022741"/>
    </source>
</evidence>
<evidence type="ECO:0000256" key="4">
    <source>
        <dbReference type="PROSITE-ProRule" id="PRU00409"/>
    </source>
</evidence>
<dbReference type="Gene3D" id="3.30.470.20">
    <property type="entry name" value="ATP-grasp fold, B domain"/>
    <property type="match status" value="1"/>
</dbReference>
<sequence>MSTPTLLLFAHQARSYASMIREYVDRLGVTLVILSSKPRDPRDLEQLAAVGAARLWQVDDEYLNESHLETVLAQARDEGFGIVAALATFEGYRLLMAHTNVLLGAIDGDPSALRVCMDKLLCRGRLSEAGLSRARATVLDAATLPVLQASGRPLFVKPRRGAGSFACFRLDETVTPQRLQALREQMQSDKAFRAIFAGQFDFIVEDYVRGDEYSFEVLAAGGESHVIGVHAKYLDDSSGTTLEMGNSLPAPRLTDAQQLAGERFIDQCLAALQLRDGCYHIETRYDAAAEHWDIIEINARMGGALINQSVGVFTNGLSMLELWVKTLCVERDHLLTWRARLAALRESVRRRDGTLEYGTVFFSRYGERNRTLEVLSIDGLTPQPDVVEMPVRPQTRLPDSERGIFILNALWKVPIREIAEQLHALSAMLDEQLVIRYSDAAATADDTTTQEKS</sequence>
<dbReference type="AlphaFoldDB" id="A0A0J1CPY6"/>
<keyword evidence="1 6" id="KW-0436">Ligase</keyword>
<dbReference type="SUPFAM" id="SSF56059">
    <property type="entry name" value="Glutathione synthetase ATP-binding domain-like"/>
    <property type="match status" value="1"/>
</dbReference>
<dbReference type="Pfam" id="PF13535">
    <property type="entry name" value="ATP-grasp_4"/>
    <property type="match status" value="1"/>
</dbReference>
<evidence type="ECO:0000313" key="6">
    <source>
        <dbReference type="EMBL" id="KLU22401.1"/>
    </source>
</evidence>
<dbReference type="InterPro" id="IPR011761">
    <property type="entry name" value="ATP-grasp"/>
</dbReference>
<dbReference type="PANTHER" id="PTHR43585">
    <property type="entry name" value="FUMIPYRROLE BIOSYNTHESIS PROTEIN C"/>
    <property type="match status" value="1"/>
</dbReference>
<dbReference type="GO" id="GO:0005524">
    <property type="term" value="F:ATP binding"/>
    <property type="evidence" value="ECO:0007669"/>
    <property type="project" value="UniProtKB-UniRule"/>
</dbReference>
<name>A0A0J1CPY6_9BURK</name>
<feature type="domain" description="ATP-grasp" evidence="5">
    <location>
        <begin position="123"/>
        <end position="328"/>
    </location>
</feature>
<dbReference type="GO" id="GO:0016874">
    <property type="term" value="F:ligase activity"/>
    <property type="evidence" value="ECO:0007669"/>
    <property type="project" value="UniProtKB-KW"/>
</dbReference>
<keyword evidence="7" id="KW-1185">Reference proteome</keyword>
<proteinExistence type="predicted"/>
<protein>
    <submittedName>
        <fullName evidence="6">Carboxylate--amine ligase</fullName>
    </submittedName>
</protein>
<organism evidence="6 7">
    <name type="scientific">Caballeronia mineralivorans PML1(12)</name>
    <dbReference type="NCBI Taxonomy" id="908627"/>
    <lineage>
        <taxon>Bacteria</taxon>
        <taxon>Pseudomonadati</taxon>
        <taxon>Pseudomonadota</taxon>
        <taxon>Betaproteobacteria</taxon>
        <taxon>Burkholderiales</taxon>
        <taxon>Burkholderiaceae</taxon>
        <taxon>Caballeronia</taxon>
    </lineage>
</organism>
<gene>
    <name evidence="6" type="ORF">EOS_30870</name>
</gene>
<evidence type="ECO:0000259" key="5">
    <source>
        <dbReference type="PROSITE" id="PS50975"/>
    </source>
</evidence>
<evidence type="ECO:0000256" key="3">
    <source>
        <dbReference type="ARBA" id="ARBA00022840"/>
    </source>
</evidence>
<dbReference type="GO" id="GO:0046872">
    <property type="term" value="F:metal ion binding"/>
    <property type="evidence" value="ECO:0007669"/>
    <property type="project" value="InterPro"/>
</dbReference>
<dbReference type="OrthoDB" id="9803907at2"/>
<dbReference type="EMBL" id="AEJF01000180">
    <property type="protein sequence ID" value="KLU22401.1"/>
    <property type="molecule type" value="Genomic_DNA"/>
</dbReference>
<evidence type="ECO:0000313" key="7">
    <source>
        <dbReference type="Proteomes" id="UP000035963"/>
    </source>
</evidence>
<dbReference type="InterPro" id="IPR052032">
    <property type="entry name" value="ATP-dep_AA_Ligase"/>
</dbReference>